<keyword evidence="12" id="KW-0804">Transcription</keyword>
<keyword evidence="11" id="KW-0010">Activator</keyword>
<dbReference type="RefSeq" id="WP_100278466.1">
    <property type="nucleotide sequence ID" value="NZ_CP018799.1"/>
</dbReference>
<dbReference type="GO" id="GO:0005524">
    <property type="term" value="F:ATP binding"/>
    <property type="evidence" value="ECO:0007669"/>
    <property type="project" value="UniProtKB-KW"/>
</dbReference>
<dbReference type="PRINTS" id="PR01590">
    <property type="entry name" value="HTHFIS"/>
</dbReference>
<dbReference type="InterPro" id="IPR003593">
    <property type="entry name" value="AAA+_ATPase"/>
</dbReference>
<dbReference type="GO" id="GO:0000160">
    <property type="term" value="P:phosphorelay signal transduction system"/>
    <property type="evidence" value="ECO:0007669"/>
    <property type="project" value="UniProtKB-KW"/>
</dbReference>
<dbReference type="InterPro" id="IPR011006">
    <property type="entry name" value="CheY-like_superfamily"/>
</dbReference>
<dbReference type="FunFam" id="3.40.50.300:FF:000006">
    <property type="entry name" value="DNA-binding transcriptional regulator NtrC"/>
    <property type="match status" value="1"/>
</dbReference>
<dbReference type="GO" id="GO:0006355">
    <property type="term" value="P:regulation of DNA-templated transcription"/>
    <property type="evidence" value="ECO:0007669"/>
    <property type="project" value="InterPro"/>
</dbReference>
<comment type="subcellular location">
    <subcellularLocation>
        <location evidence="1">Cytoplasm</location>
    </subcellularLocation>
</comment>
<dbReference type="InterPro" id="IPR009057">
    <property type="entry name" value="Homeodomain-like_sf"/>
</dbReference>
<dbReference type="Pfam" id="PF25601">
    <property type="entry name" value="AAA_lid_14"/>
    <property type="match status" value="1"/>
</dbReference>
<organism evidence="19 20">
    <name type="scientific">Mariprofundus aestuarium</name>
    <dbReference type="NCBI Taxonomy" id="1921086"/>
    <lineage>
        <taxon>Bacteria</taxon>
        <taxon>Pseudomonadati</taxon>
        <taxon>Pseudomonadota</taxon>
        <taxon>Candidatius Mariprofundia</taxon>
        <taxon>Mariprofundales</taxon>
        <taxon>Mariprofundaceae</taxon>
        <taxon>Mariprofundus</taxon>
    </lineage>
</organism>
<proteinExistence type="predicted"/>
<dbReference type="PROSITE" id="PS50045">
    <property type="entry name" value="SIGMA54_INTERACT_4"/>
    <property type="match status" value="1"/>
</dbReference>
<dbReference type="Gene3D" id="1.10.8.60">
    <property type="match status" value="1"/>
</dbReference>
<dbReference type="Proteomes" id="UP000231701">
    <property type="component" value="Chromosome"/>
</dbReference>
<dbReference type="InterPro" id="IPR025662">
    <property type="entry name" value="Sigma_54_int_dom_ATP-bd_1"/>
</dbReference>
<evidence type="ECO:0000256" key="14">
    <source>
        <dbReference type="ARBA" id="ARBA00029881"/>
    </source>
</evidence>
<dbReference type="SMART" id="SM00448">
    <property type="entry name" value="REC"/>
    <property type="match status" value="1"/>
</dbReference>
<evidence type="ECO:0000256" key="5">
    <source>
        <dbReference type="ARBA" id="ARBA00022553"/>
    </source>
</evidence>
<feature type="domain" description="Response regulatory" evidence="18">
    <location>
        <begin position="2"/>
        <end position="113"/>
    </location>
</feature>
<evidence type="ECO:0000256" key="10">
    <source>
        <dbReference type="ARBA" id="ARBA00023125"/>
    </source>
</evidence>
<dbReference type="InterPro" id="IPR002078">
    <property type="entry name" value="Sigma_54_int"/>
</dbReference>
<evidence type="ECO:0000259" key="17">
    <source>
        <dbReference type="PROSITE" id="PS50045"/>
    </source>
</evidence>
<dbReference type="GO" id="GO:0043565">
    <property type="term" value="F:sequence-specific DNA binding"/>
    <property type="evidence" value="ECO:0007669"/>
    <property type="project" value="InterPro"/>
</dbReference>
<dbReference type="CDD" id="cd00009">
    <property type="entry name" value="AAA"/>
    <property type="match status" value="1"/>
</dbReference>
<keyword evidence="6" id="KW-0547">Nucleotide-binding</keyword>
<keyword evidence="20" id="KW-1185">Reference proteome</keyword>
<reference evidence="19 20" key="1">
    <citation type="submission" date="2016-12" db="EMBL/GenBank/DDBJ databases">
        <title>Isolation and genomic insights into novel planktonic Zetaproteobacteria from stratified waters of the Chesapeake Bay.</title>
        <authorList>
            <person name="McAllister S.M."/>
            <person name="Kato S."/>
            <person name="Chan C.S."/>
            <person name="Chiu B.K."/>
            <person name="Field E.K."/>
        </authorList>
    </citation>
    <scope>NUCLEOTIDE SEQUENCE [LARGE SCALE GENOMIC DNA]</scope>
    <source>
        <strain evidence="19 20">CP-5</strain>
    </source>
</reference>
<dbReference type="OrthoDB" id="5288224at2"/>
<dbReference type="PROSITE" id="PS00676">
    <property type="entry name" value="SIGMA54_INTERACT_2"/>
    <property type="match status" value="1"/>
</dbReference>
<dbReference type="Pfam" id="PF00072">
    <property type="entry name" value="Response_reg"/>
    <property type="match status" value="1"/>
</dbReference>
<dbReference type="Gene3D" id="1.10.10.60">
    <property type="entry name" value="Homeodomain-like"/>
    <property type="match status" value="1"/>
</dbReference>
<dbReference type="SUPFAM" id="SSF52540">
    <property type="entry name" value="P-loop containing nucleoside triphosphate hydrolases"/>
    <property type="match status" value="1"/>
</dbReference>
<dbReference type="KEGG" id="maes:Ga0123461_2329"/>
<evidence type="ECO:0000256" key="11">
    <source>
        <dbReference type="ARBA" id="ARBA00023159"/>
    </source>
</evidence>
<dbReference type="InterPro" id="IPR025943">
    <property type="entry name" value="Sigma_54_int_dom_ATP-bd_2"/>
</dbReference>
<evidence type="ECO:0000256" key="16">
    <source>
        <dbReference type="PROSITE-ProRule" id="PRU00169"/>
    </source>
</evidence>
<evidence type="ECO:0000256" key="2">
    <source>
        <dbReference type="ARBA" id="ARBA00019059"/>
    </source>
</evidence>
<dbReference type="Pfam" id="PF00158">
    <property type="entry name" value="Sigma54_activat"/>
    <property type="match status" value="1"/>
</dbReference>
<dbReference type="Gene3D" id="3.40.50.2300">
    <property type="match status" value="1"/>
</dbReference>
<keyword evidence="13" id="KW-0535">Nitrogen fixation</keyword>
<dbReference type="EMBL" id="CP018799">
    <property type="protein sequence ID" value="ATX80730.1"/>
    <property type="molecule type" value="Genomic_DNA"/>
</dbReference>
<dbReference type="PANTHER" id="PTHR32071">
    <property type="entry name" value="TRANSCRIPTIONAL REGULATORY PROTEIN"/>
    <property type="match status" value="1"/>
</dbReference>
<keyword evidence="3" id="KW-0963">Cytoplasm</keyword>
<evidence type="ECO:0000256" key="13">
    <source>
        <dbReference type="ARBA" id="ARBA00023231"/>
    </source>
</evidence>
<keyword evidence="8" id="KW-0902">Two-component regulatory system</keyword>
<dbReference type="PROSITE" id="PS00688">
    <property type="entry name" value="SIGMA54_INTERACT_3"/>
    <property type="match status" value="1"/>
</dbReference>
<dbReference type="Pfam" id="PF02954">
    <property type="entry name" value="HTH_8"/>
    <property type="match status" value="1"/>
</dbReference>
<keyword evidence="4" id="KW-0678">Repressor</keyword>
<dbReference type="SMART" id="SM00382">
    <property type="entry name" value="AAA"/>
    <property type="match status" value="1"/>
</dbReference>
<dbReference type="Gene3D" id="3.40.50.300">
    <property type="entry name" value="P-loop containing nucleotide triphosphate hydrolases"/>
    <property type="match status" value="1"/>
</dbReference>
<dbReference type="AlphaFoldDB" id="A0A2K8L0A7"/>
<name>A0A2K8L0A7_MARES</name>
<evidence type="ECO:0000256" key="1">
    <source>
        <dbReference type="ARBA" id="ARBA00004496"/>
    </source>
</evidence>
<evidence type="ECO:0000256" key="12">
    <source>
        <dbReference type="ARBA" id="ARBA00023163"/>
    </source>
</evidence>
<protein>
    <recommendedName>
        <fullName evidence="2">DNA-binding transcriptional regulator NtrC</fullName>
    </recommendedName>
    <alternativeName>
        <fullName evidence="14">Nitrogen regulation protein NR(I)</fullName>
    </alternativeName>
    <alternativeName>
        <fullName evidence="15">Nitrogen regulator I</fullName>
    </alternativeName>
</protein>
<keyword evidence="9" id="KW-0805">Transcription regulation</keyword>
<feature type="domain" description="Sigma-54 factor interaction" evidence="17">
    <location>
        <begin position="133"/>
        <end position="362"/>
    </location>
</feature>
<gene>
    <name evidence="19" type="ORF">Ga0123461_2329</name>
</gene>
<evidence type="ECO:0000256" key="3">
    <source>
        <dbReference type="ARBA" id="ARBA00022490"/>
    </source>
</evidence>
<evidence type="ECO:0000256" key="9">
    <source>
        <dbReference type="ARBA" id="ARBA00023015"/>
    </source>
</evidence>
<evidence type="ECO:0000256" key="4">
    <source>
        <dbReference type="ARBA" id="ARBA00022491"/>
    </source>
</evidence>
<dbReference type="InterPro" id="IPR058031">
    <property type="entry name" value="AAA_lid_NorR"/>
</dbReference>
<dbReference type="InterPro" id="IPR001789">
    <property type="entry name" value="Sig_transdc_resp-reg_receiver"/>
</dbReference>
<dbReference type="InterPro" id="IPR027417">
    <property type="entry name" value="P-loop_NTPase"/>
</dbReference>
<evidence type="ECO:0000313" key="20">
    <source>
        <dbReference type="Proteomes" id="UP000231701"/>
    </source>
</evidence>
<keyword evidence="7" id="KW-0067">ATP-binding</keyword>
<feature type="modified residue" description="4-aspartylphosphate" evidence="16">
    <location>
        <position position="51"/>
    </location>
</feature>
<sequence>MRALVIDDDEGIRWVLDRVLKEEGLEVVQAGTIGEAEKALAEEEIDMAFLDVYLPDGNGMDLLASGVFTMPVVMLTAETTFGHAAEAYRIGAMEYLPKPFDLDEVRQLVQRVRPKKVIKAKAKAEINVHQNMIIGRSQSMQNLFRTLGRVAASDLTVLITGESGTGKEMVARTLHDRSLRADKAFVAINTAAIPAELLESELFGHEKGAFTGADKTREGRFEQADGGTLFLDEIGDMPAALQAKLLRVLEEGRVQRVGGSLSKVVNVRLLAATHQHLPEKIKKGEFREDLYYRLNVIPVHIPPLRERRDDIKELANFLLDQAVDELGMEAPILLDDAADLLARHDWPGNVRELKNVMRRLAVLTPGASITLSDVALALGNVDSMQKGEETLSEAVTRCTRQYLHQLGYAKAINMHQYVLEQVEPPLLLLAMEKCNGNQLKVAEMLGLNRNTIRKLLRKYNIDPMYFR</sequence>
<dbReference type="PANTHER" id="PTHR32071:SF95">
    <property type="entry name" value="DNA-BINDING TRANSCRIPTIONAL REGULATOR NTRC"/>
    <property type="match status" value="1"/>
</dbReference>
<dbReference type="GO" id="GO:0005737">
    <property type="term" value="C:cytoplasm"/>
    <property type="evidence" value="ECO:0007669"/>
    <property type="project" value="UniProtKB-SubCell"/>
</dbReference>
<evidence type="ECO:0000313" key="19">
    <source>
        <dbReference type="EMBL" id="ATX80730.1"/>
    </source>
</evidence>
<evidence type="ECO:0000256" key="15">
    <source>
        <dbReference type="ARBA" id="ARBA00031910"/>
    </source>
</evidence>
<dbReference type="SUPFAM" id="SSF52172">
    <property type="entry name" value="CheY-like"/>
    <property type="match status" value="1"/>
</dbReference>
<evidence type="ECO:0000256" key="7">
    <source>
        <dbReference type="ARBA" id="ARBA00022840"/>
    </source>
</evidence>
<evidence type="ECO:0000256" key="6">
    <source>
        <dbReference type="ARBA" id="ARBA00022741"/>
    </source>
</evidence>
<dbReference type="InterPro" id="IPR002197">
    <property type="entry name" value="HTH_Fis"/>
</dbReference>
<keyword evidence="10" id="KW-0238">DNA-binding</keyword>
<dbReference type="PROSITE" id="PS00675">
    <property type="entry name" value="SIGMA54_INTERACT_1"/>
    <property type="match status" value="1"/>
</dbReference>
<evidence type="ECO:0000256" key="8">
    <source>
        <dbReference type="ARBA" id="ARBA00023012"/>
    </source>
</evidence>
<dbReference type="PROSITE" id="PS50110">
    <property type="entry name" value="RESPONSE_REGULATORY"/>
    <property type="match status" value="1"/>
</dbReference>
<dbReference type="SUPFAM" id="SSF46689">
    <property type="entry name" value="Homeodomain-like"/>
    <property type="match status" value="1"/>
</dbReference>
<dbReference type="InterPro" id="IPR025944">
    <property type="entry name" value="Sigma_54_int_dom_CS"/>
</dbReference>
<evidence type="ECO:0000259" key="18">
    <source>
        <dbReference type="PROSITE" id="PS50110"/>
    </source>
</evidence>
<keyword evidence="5 16" id="KW-0597">Phosphoprotein</keyword>
<accession>A0A2K8L0A7</accession>